<dbReference type="Proteomes" id="UP001328107">
    <property type="component" value="Unassembled WGS sequence"/>
</dbReference>
<sequence>NSLCLALVMGMALEARVKQLLALDENKKCADCGTRSPRWASYSLGIFVCLQCAGFHRALGVHISRVKSCDLDRWNEDQVRAMEAVGNARGREEYGPSYAEVNNTTYLPDAQSLESFIRSKYVRRVYAKGGFGASFSTQAAAAAAAGSAPARRPQMAVYNEDLWEDYSEPVIDTTSKIRIDWPRKPAASAVAATAAATAVAVATTVKAQKEPSLIDLFEPAPVPIVQQMQLQPAAAAAPIDFFADFAAAPTAGGTAAAAVSAADPFGIAETVAVSTQQNFASFPMHQPQQHLGGFPLQQLQQPPQLSFDDDFGDFIGASAAEKKPHQVQQTAAPMPSLFGDDSENVPPPLPPKDYDPFESIAQPLTRHKTAPASASSAQPLDDSLAGLFAPAMTLSASASLTPTASASAPVAPASPRMSTADILSLYGTRSGGAQQPAVPSFVPSFGGGSGTSWA</sequence>
<dbReference type="EMBL" id="BTRK01000003">
    <property type="protein sequence ID" value="GMR43530.1"/>
    <property type="molecule type" value="Genomic_DNA"/>
</dbReference>
<keyword evidence="2" id="KW-0479">Metal-binding</keyword>
<accession>A0AAN4ZUF6</accession>
<feature type="compositionally biased region" description="Gly residues" evidence="6">
    <location>
        <begin position="445"/>
        <end position="454"/>
    </location>
</feature>
<dbReference type="InterPro" id="IPR037278">
    <property type="entry name" value="ARFGAP/RecO"/>
</dbReference>
<evidence type="ECO:0000256" key="2">
    <source>
        <dbReference type="ARBA" id="ARBA00022723"/>
    </source>
</evidence>
<name>A0AAN4ZUF6_9BILA</name>
<evidence type="ECO:0000256" key="1">
    <source>
        <dbReference type="ARBA" id="ARBA00022468"/>
    </source>
</evidence>
<evidence type="ECO:0000259" key="7">
    <source>
        <dbReference type="PROSITE" id="PS50115"/>
    </source>
</evidence>
<evidence type="ECO:0000313" key="9">
    <source>
        <dbReference type="Proteomes" id="UP001328107"/>
    </source>
</evidence>
<gene>
    <name evidence="8" type="ORF">PMAYCL1PPCAC_13725</name>
</gene>
<dbReference type="SUPFAM" id="SSF57863">
    <property type="entry name" value="ArfGap/RecO-like zinc finger"/>
    <property type="match status" value="1"/>
</dbReference>
<dbReference type="PANTHER" id="PTHR45705:SF1">
    <property type="entry name" value="FI20236P1"/>
    <property type="match status" value="1"/>
</dbReference>
<reference evidence="9" key="1">
    <citation type="submission" date="2022-10" db="EMBL/GenBank/DDBJ databases">
        <title>Genome assembly of Pristionchus species.</title>
        <authorList>
            <person name="Yoshida K."/>
            <person name="Sommer R.J."/>
        </authorList>
    </citation>
    <scope>NUCLEOTIDE SEQUENCE [LARGE SCALE GENOMIC DNA]</scope>
    <source>
        <strain evidence="9">RS5460</strain>
    </source>
</reference>
<dbReference type="PROSITE" id="PS50115">
    <property type="entry name" value="ARFGAP"/>
    <property type="match status" value="1"/>
</dbReference>
<dbReference type="GO" id="GO:0005737">
    <property type="term" value="C:cytoplasm"/>
    <property type="evidence" value="ECO:0007669"/>
    <property type="project" value="TreeGrafter"/>
</dbReference>
<dbReference type="AlphaFoldDB" id="A0AAN4ZUF6"/>
<keyword evidence="3 5" id="KW-0863">Zinc-finger</keyword>
<evidence type="ECO:0000313" key="8">
    <source>
        <dbReference type="EMBL" id="GMR43530.1"/>
    </source>
</evidence>
<feature type="region of interest" description="Disordered" evidence="6">
    <location>
        <begin position="320"/>
        <end position="358"/>
    </location>
</feature>
<evidence type="ECO:0000256" key="3">
    <source>
        <dbReference type="ARBA" id="ARBA00022771"/>
    </source>
</evidence>
<dbReference type="InterPro" id="IPR001164">
    <property type="entry name" value="ArfGAP_dom"/>
</dbReference>
<evidence type="ECO:0000256" key="5">
    <source>
        <dbReference type="PROSITE-ProRule" id="PRU00288"/>
    </source>
</evidence>
<dbReference type="PRINTS" id="PR00405">
    <property type="entry name" value="REVINTRACTNG"/>
</dbReference>
<feature type="region of interest" description="Disordered" evidence="6">
    <location>
        <begin position="429"/>
        <end position="454"/>
    </location>
</feature>
<feature type="domain" description="Arf-GAP" evidence="7">
    <location>
        <begin position="14"/>
        <end position="126"/>
    </location>
</feature>
<feature type="non-terminal residue" evidence="8">
    <location>
        <position position="1"/>
    </location>
</feature>
<dbReference type="CDD" id="cd08204">
    <property type="entry name" value="ArfGap"/>
    <property type="match status" value="1"/>
</dbReference>
<dbReference type="InterPro" id="IPR051718">
    <property type="entry name" value="ARF_GTPase-activating"/>
</dbReference>
<dbReference type="GO" id="GO:0008270">
    <property type="term" value="F:zinc ion binding"/>
    <property type="evidence" value="ECO:0007669"/>
    <property type="project" value="UniProtKB-KW"/>
</dbReference>
<keyword evidence="4" id="KW-0862">Zinc</keyword>
<dbReference type="PANTHER" id="PTHR45705">
    <property type="entry name" value="FI20236P1"/>
    <property type="match status" value="1"/>
</dbReference>
<dbReference type="Pfam" id="PF01412">
    <property type="entry name" value="ArfGap"/>
    <property type="match status" value="1"/>
</dbReference>
<proteinExistence type="predicted"/>
<protein>
    <recommendedName>
        <fullName evidence="7">Arf-GAP domain-containing protein</fullName>
    </recommendedName>
</protein>
<dbReference type="FunFam" id="1.10.220.150:FF:000009">
    <property type="entry name" value="stromal membrane-associated protein 1 isoform X1"/>
    <property type="match status" value="1"/>
</dbReference>
<comment type="caution">
    <text evidence="8">The sequence shown here is derived from an EMBL/GenBank/DDBJ whole genome shotgun (WGS) entry which is preliminary data.</text>
</comment>
<dbReference type="GO" id="GO:0005096">
    <property type="term" value="F:GTPase activator activity"/>
    <property type="evidence" value="ECO:0007669"/>
    <property type="project" value="UniProtKB-KW"/>
</dbReference>
<keyword evidence="1" id="KW-0343">GTPase activation</keyword>
<evidence type="ECO:0000256" key="4">
    <source>
        <dbReference type="ARBA" id="ARBA00022833"/>
    </source>
</evidence>
<dbReference type="InterPro" id="IPR038508">
    <property type="entry name" value="ArfGAP_dom_sf"/>
</dbReference>
<evidence type="ECO:0000256" key="6">
    <source>
        <dbReference type="SAM" id="MobiDB-lite"/>
    </source>
</evidence>
<keyword evidence="9" id="KW-1185">Reference proteome</keyword>
<organism evidence="8 9">
    <name type="scientific">Pristionchus mayeri</name>
    <dbReference type="NCBI Taxonomy" id="1317129"/>
    <lineage>
        <taxon>Eukaryota</taxon>
        <taxon>Metazoa</taxon>
        <taxon>Ecdysozoa</taxon>
        <taxon>Nematoda</taxon>
        <taxon>Chromadorea</taxon>
        <taxon>Rhabditida</taxon>
        <taxon>Rhabditina</taxon>
        <taxon>Diplogasteromorpha</taxon>
        <taxon>Diplogasteroidea</taxon>
        <taxon>Neodiplogasteridae</taxon>
        <taxon>Pristionchus</taxon>
    </lineage>
</organism>
<dbReference type="Gene3D" id="1.10.220.150">
    <property type="entry name" value="Arf GTPase activating protein"/>
    <property type="match status" value="1"/>
</dbReference>
<dbReference type="SMART" id="SM00105">
    <property type="entry name" value="ArfGap"/>
    <property type="match status" value="1"/>
</dbReference>